<keyword evidence="4" id="KW-0964">Secreted</keyword>
<comment type="subcellular location">
    <subcellularLocation>
        <location evidence="2">Secreted</location>
    </subcellularLocation>
</comment>
<evidence type="ECO:0000259" key="16">
    <source>
        <dbReference type="PROSITE" id="PS52035"/>
    </source>
</evidence>
<dbReference type="SUPFAM" id="SSF54897">
    <property type="entry name" value="Protease propeptides/inhibitors"/>
    <property type="match status" value="2"/>
</dbReference>
<dbReference type="Gene3D" id="3.40.630.10">
    <property type="entry name" value="Zn peptidases"/>
    <property type="match status" value="3"/>
</dbReference>
<dbReference type="PANTHER" id="PTHR11705">
    <property type="entry name" value="PROTEASE FAMILY M14 CARBOXYPEPTIDASE A,B"/>
    <property type="match status" value="1"/>
</dbReference>
<keyword evidence="10" id="KW-0862">Zinc</keyword>
<dbReference type="PROSITE" id="PS00133">
    <property type="entry name" value="CARBOXYPEPT_ZN_2"/>
    <property type="match status" value="1"/>
</dbReference>
<dbReference type="PROSITE" id="PS52035">
    <property type="entry name" value="PEPTIDASE_M14"/>
    <property type="match status" value="2"/>
</dbReference>
<feature type="domain" description="Peptidase M14" evidence="16">
    <location>
        <begin position="133"/>
        <end position="415"/>
    </location>
</feature>
<dbReference type="Gene3D" id="3.30.70.340">
    <property type="entry name" value="Metallocarboxypeptidase-like"/>
    <property type="match status" value="2"/>
</dbReference>
<keyword evidence="6" id="KW-0645">Protease</keyword>
<gene>
    <name evidence="17" type="ORF">CLUMA_CG010030</name>
</gene>
<keyword evidence="12" id="KW-1015">Disulfide bond</keyword>
<proteinExistence type="inferred from homology"/>
<dbReference type="FunFam" id="3.40.630.10:FF:000040">
    <property type="entry name" value="zinc carboxypeptidase"/>
    <property type="match status" value="1"/>
</dbReference>
<evidence type="ECO:0000256" key="9">
    <source>
        <dbReference type="ARBA" id="ARBA00022801"/>
    </source>
</evidence>
<dbReference type="InterPro" id="IPR036990">
    <property type="entry name" value="M14A-like_propep"/>
</dbReference>
<evidence type="ECO:0000256" key="12">
    <source>
        <dbReference type="ARBA" id="ARBA00023157"/>
    </source>
</evidence>
<dbReference type="CDD" id="cd03860">
    <property type="entry name" value="M14_CP_A-B_like"/>
    <property type="match status" value="1"/>
</dbReference>
<keyword evidence="9" id="KW-0378">Hydrolase</keyword>
<feature type="active site" description="Proton donor/acceptor" evidence="15">
    <location>
        <position position="390"/>
    </location>
</feature>
<dbReference type="GO" id="GO:0008270">
    <property type="term" value="F:zinc ion binding"/>
    <property type="evidence" value="ECO:0007669"/>
    <property type="project" value="InterPro"/>
</dbReference>
<dbReference type="FunFam" id="3.30.70.340:FF:000002">
    <property type="entry name" value="Carboxypeptidase A"/>
    <property type="match status" value="1"/>
</dbReference>
<dbReference type="SUPFAM" id="SSF53187">
    <property type="entry name" value="Zn-dependent exopeptidases"/>
    <property type="match status" value="2"/>
</dbReference>
<dbReference type="AlphaFoldDB" id="A0A1J1I980"/>
<comment type="function">
    <text evidence="13">Involved in the digestion of the blood meal.</text>
</comment>
<evidence type="ECO:0000256" key="3">
    <source>
        <dbReference type="ARBA" id="ARBA00005988"/>
    </source>
</evidence>
<dbReference type="PANTHER" id="PTHR11705:SF60">
    <property type="entry name" value="FI16720P1"/>
    <property type="match status" value="1"/>
</dbReference>
<organism evidence="17 18">
    <name type="scientific">Clunio marinus</name>
    <dbReference type="NCBI Taxonomy" id="568069"/>
    <lineage>
        <taxon>Eukaryota</taxon>
        <taxon>Metazoa</taxon>
        <taxon>Ecdysozoa</taxon>
        <taxon>Arthropoda</taxon>
        <taxon>Hexapoda</taxon>
        <taxon>Insecta</taxon>
        <taxon>Pterygota</taxon>
        <taxon>Neoptera</taxon>
        <taxon>Endopterygota</taxon>
        <taxon>Diptera</taxon>
        <taxon>Nematocera</taxon>
        <taxon>Chironomoidea</taxon>
        <taxon>Chironomidae</taxon>
        <taxon>Clunio</taxon>
    </lineage>
</organism>
<keyword evidence="11" id="KW-0482">Metalloprotease</keyword>
<evidence type="ECO:0000256" key="1">
    <source>
        <dbReference type="ARBA" id="ARBA00001947"/>
    </source>
</evidence>
<dbReference type="Pfam" id="PF00246">
    <property type="entry name" value="Peptidase_M14"/>
    <property type="match status" value="2"/>
</dbReference>
<evidence type="ECO:0000256" key="7">
    <source>
        <dbReference type="ARBA" id="ARBA00022723"/>
    </source>
</evidence>
<evidence type="ECO:0000313" key="17">
    <source>
        <dbReference type="EMBL" id="CRK96824.1"/>
    </source>
</evidence>
<evidence type="ECO:0000256" key="15">
    <source>
        <dbReference type="PROSITE-ProRule" id="PRU01379"/>
    </source>
</evidence>
<dbReference type="GO" id="GO:0006508">
    <property type="term" value="P:proteolysis"/>
    <property type="evidence" value="ECO:0007669"/>
    <property type="project" value="UniProtKB-KW"/>
</dbReference>
<dbReference type="SMART" id="SM00631">
    <property type="entry name" value="Zn_pept"/>
    <property type="match status" value="2"/>
</dbReference>
<dbReference type="PRINTS" id="PR00765">
    <property type="entry name" value="CRBOXYPTASEA"/>
</dbReference>
<evidence type="ECO:0000256" key="11">
    <source>
        <dbReference type="ARBA" id="ARBA00023049"/>
    </source>
</evidence>
<dbReference type="Pfam" id="PF02244">
    <property type="entry name" value="Propep_M14"/>
    <property type="match status" value="2"/>
</dbReference>
<dbReference type="GO" id="GO:0004181">
    <property type="term" value="F:metallocarboxypeptidase activity"/>
    <property type="evidence" value="ECO:0007669"/>
    <property type="project" value="InterPro"/>
</dbReference>
<sequence>MVKKLYKIILSTAISTFNHLVHVCDKMSSEMFKARYDNYRLVRVHLESAEHVTLFTELEAESDSFTYYGHALRFPQSLTILVAAHKIYEFQDIVDRYHVKWDVLQQNIQNLIDAEKSTIKPKGTPAEDFDWNHYHHLETIFRWMDKQISENDFVTGFEIGKTYEGKPIRGLKISKQEGNTGVFIDSGIHAREWIAPAVATYTINQLIHSKDPAIVDLALNFDWYFVPVLNADGYVNTFEKDRLWRKNTKPYGRCRGVDLNRNFDINWGGTGASHNKTTYDFCGSEAFSEPEAKAIKDFLDKHTKDYRIQTYFSLHSFSQLYMFPYGYNTEKVKNYEDLKKIGAKAVEAIKDTHGKVYVAGSSIETIYPNSGTSMDYVYEHYDIPITFTIELRGDKSTPTFFTMASDTDENKARYDFYRLIRLSLENEEQVSVLQEVEVSSDSYTFYGQATKAPQDLMILVPAHKIYEIQDIIERFKIKFKILERNVQKLIDDEKATIKPKNTSADDFGWDHYYHLDTIYRWMDKLINDNEFVTAFDLGKTHEGILIRGLKISKQKGNTGVFVEAGIHAREWIAPAVATYTINELIHSKDPAIVDLALNFDWYFVPVLNADGYVITFEKDRFWRRNTQPYGRCRGVDLNRNFDKIGERAVEGIRKVHGRIYDTGSTFETIYQNSGSSVDYAYENYDIPIAFTIELRGPRDTPNLFLLPADEIKPTSEEILSSFVAVLNEARTL</sequence>
<dbReference type="FunFam" id="3.40.630.10:FF:000084">
    <property type="entry name" value="Carboxypeptidase B2"/>
    <property type="match status" value="1"/>
</dbReference>
<reference evidence="17 18" key="1">
    <citation type="submission" date="2015-04" db="EMBL/GenBank/DDBJ databases">
        <authorList>
            <person name="Syromyatnikov M.Y."/>
            <person name="Popov V.N."/>
        </authorList>
    </citation>
    <scope>NUCLEOTIDE SEQUENCE [LARGE SCALE GENOMIC DNA]</scope>
</reference>
<keyword evidence="5" id="KW-0121">Carboxypeptidase</keyword>
<feature type="domain" description="Peptidase M14" evidence="16">
    <location>
        <begin position="511"/>
        <end position="732"/>
    </location>
</feature>
<comment type="caution">
    <text evidence="15">Lacks conserved residue(s) required for the propagation of feature annotation.</text>
</comment>
<evidence type="ECO:0000256" key="2">
    <source>
        <dbReference type="ARBA" id="ARBA00004613"/>
    </source>
</evidence>
<name>A0A1J1I980_9DIPT</name>
<dbReference type="STRING" id="568069.A0A1J1I980"/>
<comment type="similarity">
    <text evidence="3 15">Belongs to the peptidase M14 family.</text>
</comment>
<evidence type="ECO:0000256" key="10">
    <source>
        <dbReference type="ARBA" id="ARBA00022833"/>
    </source>
</evidence>
<dbReference type="InterPro" id="IPR000834">
    <property type="entry name" value="Peptidase_M14"/>
</dbReference>
<feature type="non-terminal residue" evidence="17">
    <location>
        <position position="732"/>
    </location>
</feature>
<evidence type="ECO:0000256" key="6">
    <source>
        <dbReference type="ARBA" id="ARBA00022670"/>
    </source>
</evidence>
<accession>A0A1J1I980</accession>
<dbReference type="InterPro" id="IPR003146">
    <property type="entry name" value="M14A_act_pep"/>
</dbReference>
<evidence type="ECO:0000256" key="14">
    <source>
        <dbReference type="ARBA" id="ARBA00069039"/>
    </source>
</evidence>
<comment type="cofactor">
    <cofactor evidence="1">
        <name>Zn(2+)</name>
        <dbReference type="ChEBI" id="CHEBI:29105"/>
    </cofactor>
</comment>
<evidence type="ECO:0000256" key="4">
    <source>
        <dbReference type="ARBA" id="ARBA00022525"/>
    </source>
</evidence>
<protein>
    <recommendedName>
        <fullName evidence="14">Zinc carboxypeptidase A 1</fullName>
    </recommendedName>
</protein>
<evidence type="ECO:0000256" key="5">
    <source>
        <dbReference type="ARBA" id="ARBA00022645"/>
    </source>
</evidence>
<dbReference type="GO" id="GO:0005615">
    <property type="term" value="C:extracellular space"/>
    <property type="evidence" value="ECO:0007669"/>
    <property type="project" value="TreeGrafter"/>
</dbReference>
<dbReference type="OrthoDB" id="3626597at2759"/>
<keyword evidence="8" id="KW-0732">Signal</keyword>
<evidence type="ECO:0000313" key="18">
    <source>
        <dbReference type="Proteomes" id="UP000183832"/>
    </source>
</evidence>
<dbReference type="EMBL" id="CVRI01000044">
    <property type="protein sequence ID" value="CRK96824.1"/>
    <property type="molecule type" value="Genomic_DNA"/>
</dbReference>
<dbReference type="Proteomes" id="UP000183832">
    <property type="component" value="Unassembled WGS sequence"/>
</dbReference>
<evidence type="ECO:0000256" key="13">
    <source>
        <dbReference type="ARBA" id="ARBA00057299"/>
    </source>
</evidence>
<keyword evidence="7" id="KW-0479">Metal-binding</keyword>
<dbReference type="InterPro" id="IPR057247">
    <property type="entry name" value="CARBOXYPEPT_ZN_2"/>
</dbReference>
<keyword evidence="18" id="KW-1185">Reference proteome</keyword>
<evidence type="ECO:0000256" key="8">
    <source>
        <dbReference type="ARBA" id="ARBA00022729"/>
    </source>
</evidence>